<evidence type="ECO:0000313" key="2">
    <source>
        <dbReference type="Proteomes" id="UP001157167"/>
    </source>
</evidence>
<name>A0ABQ6F8P3_9RHOO</name>
<dbReference type="RefSeq" id="WP_284187022.1">
    <property type="nucleotide sequence ID" value="NZ_BSPX01000010.1"/>
</dbReference>
<gene>
    <name evidence="1" type="ORF">GCM10007933_10610</name>
</gene>
<dbReference type="Proteomes" id="UP001157167">
    <property type="component" value="Unassembled WGS sequence"/>
</dbReference>
<comment type="caution">
    <text evidence="1">The sequence shown here is derived from an EMBL/GenBank/DDBJ whole genome shotgun (WGS) entry which is preliminary data.</text>
</comment>
<dbReference type="EMBL" id="BSPX01000010">
    <property type="protein sequence ID" value="GLT21609.1"/>
    <property type="molecule type" value="Genomic_DNA"/>
</dbReference>
<evidence type="ECO:0000313" key="1">
    <source>
        <dbReference type="EMBL" id="GLT21609.1"/>
    </source>
</evidence>
<sequence>MDMTTIVSSAGQAVSALDGALEDKPTGLSRLLLAYGPPSLRQFLTKGRLRLIHLRHREAVLEETFKVLIEEHRRISINVENGGADPLDRVRLGQLEKDYRLLSTFKLALPNLPESEESVETVPSESDALWWDMFEDLASRRNEVWRRELFARSVVLNDGSPGEIGFKALWEIAMMEADDFSALSVFCDSSLYIDGKPVILMEVDEQYRYELDLDDFYKGNLALCVSRLIDKNLIQKVATQFMTTEPVELKYQSGKTYLVHRIEGVGPDAETAVRVDGYAPTDHCLDICKLYEAKLNIASVRSLELLQAQLEDESIQSVEGSHKSSFEFVSQI</sequence>
<protein>
    <recommendedName>
        <fullName evidence="3">DUF2806 domain-containing protein</fullName>
    </recommendedName>
</protein>
<keyword evidence="2" id="KW-1185">Reference proteome</keyword>
<evidence type="ECO:0008006" key="3">
    <source>
        <dbReference type="Google" id="ProtNLM"/>
    </source>
</evidence>
<proteinExistence type="predicted"/>
<organism evidence="1 2">
    <name type="scientific">Zoogloea oryzae</name>
    <dbReference type="NCBI Taxonomy" id="310767"/>
    <lineage>
        <taxon>Bacteria</taxon>
        <taxon>Pseudomonadati</taxon>
        <taxon>Pseudomonadota</taxon>
        <taxon>Betaproteobacteria</taxon>
        <taxon>Rhodocyclales</taxon>
        <taxon>Zoogloeaceae</taxon>
        <taxon>Zoogloea</taxon>
    </lineage>
</organism>
<accession>A0ABQ6F8P3</accession>
<reference evidence="2" key="1">
    <citation type="journal article" date="2019" name="Int. J. Syst. Evol. Microbiol.">
        <title>The Global Catalogue of Microorganisms (GCM) 10K type strain sequencing project: providing services to taxonomists for standard genome sequencing and annotation.</title>
        <authorList>
            <consortium name="The Broad Institute Genomics Platform"/>
            <consortium name="The Broad Institute Genome Sequencing Center for Infectious Disease"/>
            <person name="Wu L."/>
            <person name="Ma J."/>
        </authorList>
    </citation>
    <scope>NUCLEOTIDE SEQUENCE [LARGE SCALE GENOMIC DNA]</scope>
    <source>
        <strain evidence="2">NBRC 102407</strain>
    </source>
</reference>